<keyword evidence="6" id="KW-1133">Transmembrane helix</keyword>
<dbReference type="GO" id="GO:0009986">
    <property type="term" value="C:cell surface"/>
    <property type="evidence" value="ECO:0007669"/>
    <property type="project" value="TreeGrafter"/>
</dbReference>
<proteinExistence type="inferred from homology"/>
<dbReference type="Proteomes" id="UP000316330">
    <property type="component" value="Unassembled WGS sequence"/>
</dbReference>
<name>A0A559JJD9_9BACL</name>
<comment type="caution">
    <text evidence="15">The sequence shown here is derived from an EMBL/GenBank/DDBJ whole genome shotgun (WGS) entry which is preliminary data.</text>
</comment>
<organism evidence="15 16">
    <name type="scientific">Cohnella terricola</name>
    <dbReference type="NCBI Taxonomy" id="1289167"/>
    <lineage>
        <taxon>Bacteria</taxon>
        <taxon>Bacillati</taxon>
        <taxon>Bacillota</taxon>
        <taxon>Bacilli</taxon>
        <taxon>Bacillales</taxon>
        <taxon>Paenibacillaceae</taxon>
        <taxon>Cohnella</taxon>
    </lineage>
</organism>
<dbReference type="Gene3D" id="3.20.20.80">
    <property type="entry name" value="Glycosidases"/>
    <property type="match status" value="1"/>
</dbReference>
<evidence type="ECO:0000256" key="1">
    <source>
        <dbReference type="ARBA" id="ARBA00004401"/>
    </source>
</evidence>
<dbReference type="InterPro" id="IPR050386">
    <property type="entry name" value="Glycosyl_hydrolase_5"/>
</dbReference>
<dbReference type="EMBL" id="VNJJ01000006">
    <property type="protein sequence ID" value="TVX99994.1"/>
    <property type="molecule type" value="Genomic_DNA"/>
</dbReference>
<dbReference type="AlphaFoldDB" id="A0A559JJD9"/>
<keyword evidence="2" id="KW-1003">Cell membrane</keyword>
<dbReference type="GO" id="GO:0009251">
    <property type="term" value="P:glucan catabolic process"/>
    <property type="evidence" value="ECO:0007669"/>
    <property type="project" value="TreeGrafter"/>
</dbReference>
<dbReference type="SUPFAM" id="SSF50405">
    <property type="entry name" value="Actin-crosslinking proteins"/>
    <property type="match status" value="1"/>
</dbReference>
<dbReference type="PANTHER" id="PTHR31297:SF34">
    <property type="entry name" value="GLUCAN 1,3-BETA-GLUCOSIDASE 2"/>
    <property type="match status" value="1"/>
</dbReference>
<comment type="subcellular location">
    <subcellularLocation>
        <location evidence="1">Cell membrane</location>
        <topology evidence="1">Single-pass type II membrane protein</topology>
    </subcellularLocation>
</comment>
<keyword evidence="9 13" id="KW-0326">Glycosidase</keyword>
<evidence type="ECO:0000256" key="13">
    <source>
        <dbReference type="RuleBase" id="RU361153"/>
    </source>
</evidence>
<dbReference type="InterPro" id="IPR001547">
    <property type="entry name" value="Glyco_hydro_5"/>
</dbReference>
<evidence type="ECO:0000256" key="2">
    <source>
        <dbReference type="ARBA" id="ARBA00022475"/>
    </source>
</evidence>
<evidence type="ECO:0000256" key="5">
    <source>
        <dbReference type="ARBA" id="ARBA00022968"/>
    </source>
</evidence>
<keyword evidence="7" id="KW-0472">Membrane</keyword>
<evidence type="ECO:0000313" key="16">
    <source>
        <dbReference type="Proteomes" id="UP000316330"/>
    </source>
</evidence>
<evidence type="ECO:0000256" key="8">
    <source>
        <dbReference type="ARBA" id="ARBA00023180"/>
    </source>
</evidence>
<evidence type="ECO:0000256" key="3">
    <source>
        <dbReference type="ARBA" id="ARBA00022692"/>
    </source>
</evidence>
<keyword evidence="16" id="KW-1185">Reference proteome</keyword>
<keyword evidence="10" id="KW-0961">Cell wall biogenesis/degradation</keyword>
<evidence type="ECO:0000256" key="12">
    <source>
        <dbReference type="ARBA" id="ARBA00041260"/>
    </source>
</evidence>
<dbReference type="GO" id="GO:0071555">
    <property type="term" value="P:cell wall organization"/>
    <property type="evidence" value="ECO:0007669"/>
    <property type="project" value="UniProtKB-KW"/>
</dbReference>
<keyword evidence="3" id="KW-0812">Transmembrane</keyword>
<evidence type="ECO:0000256" key="10">
    <source>
        <dbReference type="ARBA" id="ARBA00023316"/>
    </source>
</evidence>
<evidence type="ECO:0000256" key="4">
    <source>
        <dbReference type="ARBA" id="ARBA00022801"/>
    </source>
</evidence>
<comment type="function">
    <text evidence="11">Glucosidase involved in the degradation of cellulosic biomass. Active on lichenan.</text>
</comment>
<evidence type="ECO:0000256" key="6">
    <source>
        <dbReference type="ARBA" id="ARBA00022989"/>
    </source>
</evidence>
<dbReference type="InterPro" id="IPR017853">
    <property type="entry name" value="GH"/>
</dbReference>
<accession>A0A559JJD9</accession>
<dbReference type="OrthoDB" id="9800475at2"/>
<protein>
    <recommendedName>
        <fullName evidence="12">Exo-1,3-beta-glucanase D</fullName>
    </recommendedName>
</protein>
<dbReference type="InterPro" id="IPR008999">
    <property type="entry name" value="Actin-crosslinking"/>
</dbReference>
<evidence type="ECO:0000256" key="9">
    <source>
        <dbReference type="ARBA" id="ARBA00023295"/>
    </source>
</evidence>
<sequence>MKASDFLKTNGTVIRNNSGTGSVVNLRGTNLGGWMLQEGWMSPLGVKDEWTLRETLTNRFGAAKAEELIQTYQNAWLTTKDLDRIKDMGMNVIRVPILYLELMDKQGNWRPDAWNKLDWLVKEAADRGIYTLLDLHGTFGAQNTFDNSGEVNSDPQLWKNTTYQDRTVRLWEGIAAHYKGNPAIAGYDLLNEPDRVGKQQLNQFYDRLYKAIRAIDPDHTIYMEAAWDWNQLNSPSQYGWTNVVYEMHYYAMQGNESSSWAAQNNLINGALQGMRNHQRDWNVPIFVGEFCLFDFNDLWEKFLSEMNASNISWTNWTYKVTANYGNWGYYNNNTNPVPNIYNDSADTIASKWSKFNTENFRANTTFQNLVKKYTSATTPPPSGARSYLVAQANQKIVSADDSGTSPLIANRDAPEDWELFEIINNSDGTISLRSKSNNMYVAADLNEGAKLIARSTVIQQWEKFRRVTLADGNVALLALANNKYVTVDMDNDGVLVANRDAVGGTSEAFSIRLRTW</sequence>
<dbReference type="GO" id="GO:0008422">
    <property type="term" value="F:beta-glucosidase activity"/>
    <property type="evidence" value="ECO:0007669"/>
    <property type="project" value="TreeGrafter"/>
</dbReference>
<comment type="similarity">
    <text evidence="13">Belongs to the glycosyl hydrolase 5 (cellulase A) family.</text>
</comment>
<keyword evidence="8" id="KW-0325">Glycoprotein</keyword>
<dbReference type="Gene3D" id="2.80.10.50">
    <property type="match status" value="1"/>
</dbReference>
<dbReference type="GO" id="GO:0005886">
    <property type="term" value="C:plasma membrane"/>
    <property type="evidence" value="ECO:0007669"/>
    <property type="project" value="UniProtKB-SubCell"/>
</dbReference>
<dbReference type="Pfam" id="PF00150">
    <property type="entry name" value="Cellulase"/>
    <property type="match status" value="1"/>
</dbReference>
<gene>
    <name evidence="15" type="ORF">FPZ45_13045</name>
</gene>
<reference evidence="15 16" key="1">
    <citation type="submission" date="2019-07" db="EMBL/GenBank/DDBJ databases">
        <authorList>
            <person name="Kim J."/>
        </authorList>
    </citation>
    <scope>NUCLEOTIDE SEQUENCE [LARGE SCALE GENOMIC DNA]</scope>
    <source>
        <strain evidence="15 16">G13</strain>
    </source>
</reference>
<dbReference type="SUPFAM" id="SSF51445">
    <property type="entry name" value="(Trans)glycosidases"/>
    <property type="match status" value="1"/>
</dbReference>
<evidence type="ECO:0000256" key="11">
    <source>
        <dbReference type="ARBA" id="ARBA00037126"/>
    </source>
</evidence>
<evidence type="ECO:0000259" key="14">
    <source>
        <dbReference type="Pfam" id="PF00150"/>
    </source>
</evidence>
<evidence type="ECO:0000256" key="7">
    <source>
        <dbReference type="ARBA" id="ARBA00023136"/>
    </source>
</evidence>
<dbReference type="GO" id="GO:0005576">
    <property type="term" value="C:extracellular region"/>
    <property type="evidence" value="ECO:0007669"/>
    <property type="project" value="TreeGrafter"/>
</dbReference>
<feature type="domain" description="Glycoside hydrolase family 5" evidence="14">
    <location>
        <begin position="75"/>
        <end position="319"/>
    </location>
</feature>
<dbReference type="CDD" id="cd00257">
    <property type="entry name" value="beta-trefoil_FSCN-like"/>
    <property type="match status" value="1"/>
</dbReference>
<keyword evidence="4 13" id="KW-0378">Hydrolase</keyword>
<keyword evidence="5" id="KW-0735">Signal-anchor</keyword>
<evidence type="ECO:0000313" key="15">
    <source>
        <dbReference type="EMBL" id="TVX99994.1"/>
    </source>
</evidence>
<dbReference type="PANTHER" id="PTHR31297">
    <property type="entry name" value="GLUCAN ENDO-1,6-BETA-GLUCOSIDASE B"/>
    <property type="match status" value="1"/>
</dbReference>